<dbReference type="AlphaFoldDB" id="A0A0P1KYY0"/>
<dbReference type="OrthoDB" id="10263222at2759"/>
<feature type="region of interest" description="Disordered" evidence="1">
    <location>
        <begin position="203"/>
        <end position="226"/>
    </location>
</feature>
<proteinExistence type="predicted"/>
<dbReference type="GO" id="GO:0004519">
    <property type="term" value="F:endonuclease activity"/>
    <property type="evidence" value="ECO:0007669"/>
    <property type="project" value="InterPro"/>
</dbReference>
<evidence type="ECO:0000313" key="2">
    <source>
        <dbReference type="EMBL" id="CUS24667.1"/>
    </source>
</evidence>
<feature type="compositionally biased region" description="Polar residues" evidence="1">
    <location>
        <begin position="203"/>
        <end position="214"/>
    </location>
</feature>
<name>A0A0P1KYY0_9SACH</name>
<dbReference type="GO" id="GO:0030687">
    <property type="term" value="C:preribosome, large subunit precursor"/>
    <property type="evidence" value="ECO:0007669"/>
    <property type="project" value="TreeGrafter"/>
</dbReference>
<sequence length="458" mass="52726">MTQYEPRIVPWRYKADLDELKRAFYPKKFGTADQRREAVVKVRCWNTRGPYVPHTVESTAHLTEAKMLDEQALLCGTPLQLSYTMAMIRFVNGLLDPTQQSQFAIPLHTLAERMGLPSWFVELRHCGTHERELPSLDMLRLASESALEWLWQYYWDAEEEPAQDEEEHEKTPDVSVEAVDRVLRKVPSVANMLTTNGNMWKTQRVSSSFTGDQDPQQKRQKRAEKPEERLERFVLAAKDAWRSVKTRPDIFIGALMRNYRSRQGPVLELLADRIQPFGFELCRWVSENYDAAIKQGHSALRARFDAARLRALLGQLCATTLDLKKVLAHWDRWAEMLRAHPNYVALKLLEGCEQQLQSVADKLRKRHTREVEELQALTQRLRGCVVSSELNMYQLAQSQSLEASPTLPAEAVPVAQVVPSANDILNDLAQLKKTTQHRRAVRTWDTAPDWTPKPFGMV</sequence>
<dbReference type="PANTHER" id="PTHR15002:SF0">
    <property type="entry name" value="RIBOSOMAL BIOGENESIS PROTEIN LAS1L"/>
    <property type="match status" value="1"/>
</dbReference>
<dbReference type="GO" id="GO:0000460">
    <property type="term" value="P:maturation of 5.8S rRNA"/>
    <property type="evidence" value="ECO:0007669"/>
    <property type="project" value="TreeGrafter"/>
</dbReference>
<dbReference type="InterPro" id="IPR007174">
    <property type="entry name" value="Las1"/>
</dbReference>
<reference evidence="3" key="1">
    <citation type="submission" date="2015-10" db="EMBL/GenBank/DDBJ databases">
        <authorList>
            <person name="Devillers H."/>
        </authorList>
    </citation>
    <scope>NUCLEOTIDE SEQUENCE [LARGE SCALE GENOMIC DNA]</scope>
</reference>
<gene>
    <name evidence="2" type="ORF">LAQU0_S18e01486g</name>
</gene>
<dbReference type="GO" id="GO:0000470">
    <property type="term" value="P:maturation of LSU-rRNA"/>
    <property type="evidence" value="ECO:0007669"/>
    <property type="project" value="TreeGrafter"/>
</dbReference>
<protein>
    <submittedName>
        <fullName evidence="2">LAQU0S18e01486g1_1</fullName>
    </submittedName>
</protein>
<organism evidence="2 3">
    <name type="scientific">Lachancea quebecensis</name>
    <dbReference type="NCBI Taxonomy" id="1654605"/>
    <lineage>
        <taxon>Eukaryota</taxon>
        <taxon>Fungi</taxon>
        <taxon>Dikarya</taxon>
        <taxon>Ascomycota</taxon>
        <taxon>Saccharomycotina</taxon>
        <taxon>Saccharomycetes</taxon>
        <taxon>Saccharomycetales</taxon>
        <taxon>Saccharomycetaceae</taxon>
        <taxon>Lachancea</taxon>
    </lineage>
</organism>
<evidence type="ECO:0000313" key="3">
    <source>
        <dbReference type="Proteomes" id="UP000236544"/>
    </source>
</evidence>
<dbReference type="Proteomes" id="UP000236544">
    <property type="component" value="Unassembled WGS sequence"/>
</dbReference>
<dbReference type="PANTHER" id="PTHR15002">
    <property type="entry name" value="RIBOSOMAL BIOGENESIS PROTEIN LAS1L"/>
    <property type="match status" value="1"/>
</dbReference>
<dbReference type="Pfam" id="PF04031">
    <property type="entry name" value="Las1"/>
    <property type="match status" value="1"/>
</dbReference>
<dbReference type="GO" id="GO:0090730">
    <property type="term" value="C:Las1 complex"/>
    <property type="evidence" value="ECO:0007669"/>
    <property type="project" value="InterPro"/>
</dbReference>
<dbReference type="EMBL" id="LN890534">
    <property type="protein sequence ID" value="CUS24667.1"/>
    <property type="molecule type" value="Genomic_DNA"/>
</dbReference>
<evidence type="ECO:0000256" key="1">
    <source>
        <dbReference type="SAM" id="MobiDB-lite"/>
    </source>
</evidence>
<keyword evidence="3" id="KW-1185">Reference proteome</keyword>
<accession>A0A0P1KYY0</accession>